<dbReference type="Pfam" id="PF14368">
    <property type="entry name" value="LTP_2"/>
    <property type="match status" value="1"/>
</dbReference>
<dbReference type="Proteomes" id="UP001202328">
    <property type="component" value="Unassembled WGS sequence"/>
</dbReference>
<dbReference type="GO" id="GO:0008289">
    <property type="term" value="F:lipid binding"/>
    <property type="evidence" value="ECO:0007669"/>
    <property type="project" value="UniProtKB-KW"/>
</dbReference>
<dbReference type="InterPro" id="IPR036312">
    <property type="entry name" value="Bifun_inhib/LTP/seed_sf"/>
</dbReference>
<organism evidence="5 6">
    <name type="scientific">Papaver atlanticum</name>
    <dbReference type="NCBI Taxonomy" id="357466"/>
    <lineage>
        <taxon>Eukaryota</taxon>
        <taxon>Viridiplantae</taxon>
        <taxon>Streptophyta</taxon>
        <taxon>Embryophyta</taxon>
        <taxon>Tracheophyta</taxon>
        <taxon>Spermatophyta</taxon>
        <taxon>Magnoliopsida</taxon>
        <taxon>Ranunculales</taxon>
        <taxon>Papaveraceae</taxon>
        <taxon>Papaveroideae</taxon>
        <taxon>Papaver</taxon>
    </lineage>
</organism>
<gene>
    <name evidence="5" type="ORF">MKW98_024497</name>
</gene>
<reference evidence="5" key="1">
    <citation type="submission" date="2022-04" db="EMBL/GenBank/DDBJ databases">
        <title>A functionally conserved STORR gene fusion in Papaver species that diverged 16.8 million years ago.</title>
        <authorList>
            <person name="Catania T."/>
        </authorList>
    </citation>
    <scope>NUCLEOTIDE SEQUENCE</scope>
    <source>
        <strain evidence="5">S-188037</strain>
    </source>
</reference>
<dbReference type="InterPro" id="IPR033872">
    <property type="entry name" value="nsLTP2"/>
</dbReference>
<keyword evidence="1" id="KW-0813">Transport</keyword>
<evidence type="ECO:0000256" key="1">
    <source>
        <dbReference type="ARBA" id="ARBA00022448"/>
    </source>
</evidence>
<dbReference type="Gene3D" id="1.10.110.10">
    <property type="entry name" value="Plant lipid-transfer and hydrophobic proteins"/>
    <property type="match status" value="1"/>
</dbReference>
<accession>A0AAD4X359</accession>
<protein>
    <recommendedName>
        <fullName evidence="4">Bifunctional inhibitor/plant lipid transfer protein/seed storage helical domain-containing protein</fullName>
    </recommendedName>
</protein>
<dbReference type="SUPFAM" id="SSF47699">
    <property type="entry name" value="Bifunctional inhibitor/lipid-transfer protein/seed storage 2S albumin"/>
    <property type="match status" value="1"/>
</dbReference>
<keyword evidence="3" id="KW-0732">Signal</keyword>
<evidence type="ECO:0000313" key="6">
    <source>
        <dbReference type="Proteomes" id="UP001202328"/>
    </source>
</evidence>
<keyword evidence="2" id="KW-0446">Lipid-binding</keyword>
<dbReference type="GO" id="GO:0006869">
    <property type="term" value="P:lipid transport"/>
    <property type="evidence" value="ECO:0007669"/>
    <property type="project" value="InterPro"/>
</dbReference>
<dbReference type="PANTHER" id="PTHR33214:SF44">
    <property type="entry name" value="NON-SPECIFIC LIPID TRANSFER PROTEIN GPI-ANCHORED 33"/>
    <property type="match status" value="1"/>
</dbReference>
<comment type="caution">
    <text evidence="5">The sequence shown here is derived from an EMBL/GenBank/DDBJ whole genome shotgun (WGS) entry which is preliminary data.</text>
</comment>
<evidence type="ECO:0000259" key="4">
    <source>
        <dbReference type="SMART" id="SM00499"/>
    </source>
</evidence>
<feature type="chain" id="PRO_5041913350" description="Bifunctional inhibitor/plant lipid transfer protein/seed storage helical domain-containing protein" evidence="3">
    <location>
        <begin position="33"/>
        <end position="102"/>
    </location>
</feature>
<evidence type="ECO:0000256" key="3">
    <source>
        <dbReference type="SAM" id="SignalP"/>
    </source>
</evidence>
<evidence type="ECO:0000313" key="5">
    <source>
        <dbReference type="EMBL" id="KAI3833498.1"/>
    </source>
</evidence>
<proteinExistence type="predicted"/>
<dbReference type="PANTHER" id="PTHR33214">
    <property type="entry name" value="BIFUNCTIONAL INHIBITOR/LIPID-TRANSFER PROTEIN/SEED STORAGE 2S ALBUMIN SUPERFAMILY PROTEIN"/>
    <property type="match status" value="1"/>
</dbReference>
<dbReference type="EMBL" id="JAJJMB010017954">
    <property type="protein sequence ID" value="KAI3833498.1"/>
    <property type="molecule type" value="Genomic_DNA"/>
</dbReference>
<keyword evidence="6" id="KW-1185">Reference proteome</keyword>
<sequence>MTRNTSSSNLLVFAAFALFAVMMSEMPVSMAACQITKLTPCLTSFSSSITRPTSDCCRKLKTQLPCLCTYAKYRHLSKYVTSPNARRVARLCKVKVPKCKVF</sequence>
<feature type="signal peptide" evidence="3">
    <location>
        <begin position="1"/>
        <end position="32"/>
    </location>
</feature>
<name>A0AAD4X359_9MAGN</name>
<dbReference type="SMART" id="SM00499">
    <property type="entry name" value="AAI"/>
    <property type="match status" value="1"/>
</dbReference>
<dbReference type="CDD" id="cd01959">
    <property type="entry name" value="nsLTP2"/>
    <property type="match status" value="1"/>
</dbReference>
<dbReference type="InterPro" id="IPR016140">
    <property type="entry name" value="Bifunc_inhib/LTP/seed_store"/>
</dbReference>
<feature type="domain" description="Bifunctional inhibitor/plant lipid transfer protein/seed storage helical" evidence="4">
    <location>
        <begin position="33"/>
        <end position="99"/>
    </location>
</feature>
<evidence type="ECO:0000256" key="2">
    <source>
        <dbReference type="ARBA" id="ARBA00023121"/>
    </source>
</evidence>
<dbReference type="AlphaFoldDB" id="A0AAD4X359"/>